<keyword evidence="3 8" id="KW-0067">ATP-binding</keyword>
<feature type="coiled-coil region" evidence="9">
    <location>
        <begin position="882"/>
        <end position="979"/>
    </location>
</feature>
<dbReference type="Gene3D" id="1.10.10.820">
    <property type="match status" value="1"/>
</dbReference>
<evidence type="ECO:0000256" key="5">
    <source>
        <dbReference type="ARBA" id="ARBA00023123"/>
    </source>
</evidence>
<dbReference type="InterPro" id="IPR036961">
    <property type="entry name" value="Kinesin_motor_dom_sf"/>
</dbReference>
<evidence type="ECO:0000259" key="10">
    <source>
        <dbReference type="PROSITE" id="PS51456"/>
    </source>
</evidence>
<dbReference type="GO" id="GO:0016459">
    <property type="term" value="C:myosin complex"/>
    <property type="evidence" value="ECO:0007669"/>
    <property type="project" value="UniProtKB-KW"/>
</dbReference>
<evidence type="ECO:0000313" key="11">
    <source>
        <dbReference type="EMBL" id="CAG99560.1"/>
    </source>
</evidence>
<dbReference type="Gene3D" id="3.40.850.10">
    <property type="entry name" value="Kinesin motor domain"/>
    <property type="match status" value="1"/>
</dbReference>
<evidence type="ECO:0000256" key="2">
    <source>
        <dbReference type="ARBA" id="ARBA00022741"/>
    </source>
</evidence>
<dbReference type="SMART" id="SM00242">
    <property type="entry name" value="MYSc"/>
    <property type="match status" value="1"/>
</dbReference>
<name>Q6CNL6_KLULA</name>
<dbReference type="KEGG" id="kla:KLLA0_E11595g"/>
<dbReference type="EMBL" id="CR382125">
    <property type="protein sequence ID" value="CAG99560.1"/>
    <property type="molecule type" value="Genomic_DNA"/>
</dbReference>
<dbReference type="Pfam" id="PF00063">
    <property type="entry name" value="Myosin_head"/>
    <property type="match status" value="1"/>
</dbReference>
<evidence type="ECO:0000313" key="12">
    <source>
        <dbReference type="Proteomes" id="UP000000598"/>
    </source>
</evidence>
<dbReference type="Gene3D" id="1.20.120.720">
    <property type="entry name" value="Myosin VI head, motor domain, U50 subdomain"/>
    <property type="match status" value="1"/>
</dbReference>
<keyword evidence="6 8" id="KW-0505">Motor protein</keyword>
<evidence type="ECO:0000256" key="3">
    <source>
        <dbReference type="ARBA" id="ARBA00022840"/>
    </source>
</evidence>
<dbReference type="Proteomes" id="UP000000598">
    <property type="component" value="Chromosome E"/>
</dbReference>
<dbReference type="PRINTS" id="PR00193">
    <property type="entry name" value="MYOSINHEAVY"/>
</dbReference>
<reference evidence="11 12" key="1">
    <citation type="journal article" date="2004" name="Nature">
        <title>Genome evolution in yeasts.</title>
        <authorList>
            <consortium name="Genolevures"/>
            <person name="Dujon B."/>
            <person name="Sherman D."/>
            <person name="Fischer G."/>
            <person name="Durrens P."/>
            <person name="Casaregola S."/>
            <person name="Lafontaine I."/>
            <person name="de Montigny J."/>
            <person name="Marck C."/>
            <person name="Neuveglise C."/>
            <person name="Talla E."/>
            <person name="Goffard N."/>
            <person name="Frangeul L."/>
            <person name="Aigle M."/>
            <person name="Anthouard V."/>
            <person name="Babour A."/>
            <person name="Barbe V."/>
            <person name="Barnay S."/>
            <person name="Blanchin S."/>
            <person name="Beckerich J.M."/>
            <person name="Beyne E."/>
            <person name="Bleykasten C."/>
            <person name="Boisrame A."/>
            <person name="Boyer J."/>
            <person name="Cattolico L."/>
            <person name="Confanioleri F."/>
            <person name="de Daruvar A."/>
            <person name="Despons L."/>
            <person name="Fabre E."/>
            <person name="Fairhead C."/>
            <person name="Ferry-Dumazet H."/>
            <person name="Groppi A."/>
            <person name="Hantraye F."/>
            <person name="Hennequin C."/>
            <person name="Jauniaux N."/>
            <person name="Joyet P."/>
            <person name="Kachouri R."/>
            <person name="Kerrest A."/>
            <person name="Koszul R."/>
            <person name="Lemaire M."/>
            <person name="Lesur I."/>
            <person name="Ma L."/>
            <person name="Muller H."/>
            <person name="Nicaud J.M."/>
            <person name="Nikolski M."/>
            <person name="Oztas S."/>
            <person name="Ozier-Kalogeropoulos O."/>
            <person name="Pellenz S."/>
            <person name="Potier S."/>
            <person name="Richard G.F."/>
            <person name="Straub M.L."/>
            <person name="Suleau A."/>
            <person name="Swennene D."/>
            <person name="Tekaia F."/>
            <person name="Wesolowski-Louvel M."/>
            <person name="Westhof E."/>
            <person name="Wirth B."/>
            <person name="Zeniou-Meyer M."/>
            <person name="Zivanovic I."/>
            <person name="Bolotin-Fukuhara M."/>
            <person name="Thierry A."/>
            <person name="Bouchier C."/>
            <person name="Caudron B."/>
            <person name="Scarpelli C."/>
            <person name="Gaillardin C."/>
            <person name="Weissenbach J."/>
            <person name="Wincker P."/>
            <person name="Souciet J.L."/>
        </authorList>
    </citation>
    <scope>NUCLEOTIDE SEQUENCE [LARGE SCALE GENOMIC DNA]</scope>
    <source>
        <strain evidence="12">ATCC 8585 / CBS 2359 / DSM 70799 / NBRC 1267 / NRRL Y-1140 / WM37</strain>
    </source>
</reference>
<dbReference type="GO" id="GO:0051015">
    <property type="term" value="F:actin filament binding"/>
    <property type="evidence" value="ECO:0007669"/>
    <property type="project" value="TreeGrafter"/>
</dbReference>
<dbReference type="InterPro" id="IPR027417">
    <property type="entry name" value="P-loop_NTPase"/>
</dbReference>
<dbReference type="GO" id="GO:0005524">
    <property type="term" value="F:ATP binding"/>
    <property type="evidence" value="ECO:0007669"/>
    <property type="project" value="UniProtKB-UniRule"/>
</dbReference>
<dbReference type="PANTHER" id="PTHR13140:SF857">
    <property type="entry name" value="MYOSIN-11"/>
    <property type="match status" value="1"/>
</dbReference>
<dbReference type="InParanoid" id="Q6CNL6"/>
<feature type="region of interest" description="Actin-binding" evidence="8">
    <location>
        <begin position="614"/>
        <end position="636"/>
    </location>
</feature>
<feature type="binding site" evidence="8">
    <location>
        <begin position="157"/>
        <end position="164"/>
    </location>
    <ligand>
        <name>ATP</name>
        <dbReference type="ChEBI" id="CHEBI:30616"/>
    </ligand>
</feature>
<feature type="domain" description="Myosin motor" evidence="10">
    <location>
        <begin position="64"/>
        <end position="734"/>
    </location>
</feature>
<organism evidence="11 12">
    <name type="scientific">Kluyveromyces lactis (strain ATCC 8585 / CBS 2359 / DSM 70799 / NBRC 1267 / NRRL Y-1140 / WM37)</name>
    <name type="common">Yeast</name>
    <name type="synonym">Candida sphaerica</name>
    <dbReference type="NCBI Taxonomy" id="284590"/>
    <lineage>
        <taxon>Eukaryota</taxon>
        <taxon>Fungi</taxon>
        <taxon>Dikarya</taxon>
        <taxon>Ascomycota</taxon>
        <taxon>Saccharomycotina</taxon>
        <taxon>Saccharomycetes</taxon>
        <taxon>Saccharomycetales</taxon>
        <taxon>Saccharomycetaceae</taxon>
        <taxon>Kluyveromyces</taxon>
    </lineage>
</organism>
<dbReference type="GO" id="GO:0007015">
    <property type="term" value="P:actin filament organization"/>
    <property type="evidence" value="ECO:0007669"/>
    <property type="project" value="TreeGrafter"/>
</dbReference>
<dbReference type="FunFam" id="1.20.58.530:FF:000025">
    <property type="entry name" value="Myosin-2 heavy chain"/>
    <property type="match status" value="1"/>
</dbReference>
<evidence type="ECO:0000256" key="7">
    <source>
        <dbReference type="ARBA" id="ARBA00023203"/>
    </source>
</evidence>
<dbReference type="PaxDb" id="284590-Q6CNL6"/>
<keyword evidence="5 8" id="KW-0518">Myosin</keyword>
<dbReference type="Gene3D" id="1.10.287.1490">
    <property type="match status" value="1"/>
</dbReference>
<feature type="coiled-coil region" evidence="9">
    <location>
        <begin position="1227"/>
        <end position="1268"/>
    </location>
</feature>
<dbReference type="SUPFAM" id="SSF52540">
    <property type="entry name" value="P-loop containing nucleoside triphosphate hydrolases"/>
    <property type="match status" value="1"/>
</dbReference>
<keyword evidence="12" id="KW-1185">Reference proteome</keyword>
<gene>
    <name evidence="11" type="ORF">KLLA0_E11595g</name>
</gene>
<dbReference type="PROSITE" id="PS51456">
    <property type="entry name" value="MYOSIN_MOTOR"/>
    <property type="match status" value="1"/>
</dbReference>
<dbReference type="OMA" id="DVRFLHK"/>
<dbReference type="Gene3D" id="1.20.5.4820">
    <property type="match status" value="1"/>
</dbReference>
<evidence type="ECO:0000256" key="4">
    <source>
        <dbReference type="ARBA" id="ARBA00023054"/>
    </source>
</evidence>
<evidence type="ECO:0000256" key="1">
    <source>
        <dbReference type="ARBA" id="ARBA00008314"/>
    </source>
</evidence>
<keyword evidence="2 8" id="KW-0547">Nucleotide-binding</keyword>
<dbReference type="FunFam" id="1.10.10.820:FF:000001">
    <property type="entry name" value="Myosin heavy chain"/>
    <property type="match status" value="1"/>
</dbReference>
<dbReference type="eggNOG" id="KOG0161">
    <property type="taxonomic scope" value="Eukaryota"/>
</dbReference>
<dbReference type="FunCoup" id="Q6CNL6">
    <property type="interactions" value="446"/>
</dbReference>
<evidence type="ECO:0000256" key="8">
    <source>
        <dbReference type="PROSITE-ProRule" id="PRU00782"/>
    </source>
</evidence>
<dbReference type="STRING" id="284590.Q6CNL6"/>
<dbReference type="CDD" id="cd01377">
    <property type="entry name" value="MYSc_class_II"/>
    <property type="match status" value="1"/>
</dbReference>
<protein>
    <submittedName>
        <fullName evidence="11">KLLA0E11595p</fullName>
    </submittedName>
</protein>
<evidence type="ECO:0000256" key="6">
    <source>
        <dbReference type="ARBA" id="ARBA00023175"/>
    </source>
</evidence>
<dbReference type="HOGENOM" id="CLU_000192_5_3_1"/>
<evidence type="ECO:0000256" key="9">
    <source>
        <dbReference type="SAM" id="Coils"/>
    </source>
</evidence>
<accession>Q6CNL6</accession>
<dbReference type="GO" id="GO:0005737">
    <property type="term" value="C:cytoplasm"/>
    <property type="evidence" value="ECO:0007669"/>
    <property type="project" value="TreeGrafter"/>
</dbReference>
<proteinExistence type="inferred from homology"/>
<dbReference type="SUPFAM" id="SSF57997">
    <property type="entry name" value="Tropomyosin"/>
    <property type="match status" value="1"/>
</dbReference>
<keyword evidence="7 8" id="KW-0009">Actin-binding</keyword>
<dbReference type="PANTHER" id="PTHR13140">
    <property type="entry name" value="MYOSIN"/>
    <property type="match status" value="1"/>
</dbReference>
<feature type="coiled-coil region" evidence="9">
    <location>
        <begin position="1571"/>
        <end position="1842"/>
    </location>
</feature>
<feature type="coiled-coil region" evidence="9">
    <location>
        <begin position="1372"/>
        <end position="1504"/>
    </location>
</feature>
<comment type="similarity">
    <text evidence="1 8">Belongs to the TRAFAC class myosin-kinesin ATPase superfamily. Myosin family.</text>
</comment>
<dbReference type="GO" id="GO:0000146">
    <property type="term" value="F:microfilament motor activity"/>
    <property type="evidence" value="ECO:0007669"/>
    <property type="project" value="TreeGrafter"/>
</dbReference>
<dbReference type="InterPro" id="IPR001609">
    <property type="entry name" value="Myosin_head_motor_dom-like"/>
</dbReference>
<sequence length="1848" mass="213509">MSQQREKVWVSDEREVFVQGQLVERKVVKNKQGQEQAVAVVSVNGKETEFSEDDVASVNPSTFDKVDDLSELTHLNEASVLFNLQNRYQDDLIYTYSGLFLVAINPYSNIKIYSNSYIKLYHGSPKEDNKPHIFAVAEQAYQNLLHQKQDQSILVTGESGAGKTENTKKILQYLASITTDDKILLNQTNESFERKILQSNPILESFGNAQTVRNNNSSRFGKFIKIDFDEYGKINGAHIEWYLLEKSRVIQAHARERNYHIFYQILSGMSKQELRAIGLESNSIVDYQYLRHSNPSIPGIDDGQNYQELVSAFETVGFTKDDIQSILKCISIILHIGNVEFVSERSEQASIKNDIKPLCKLLGVQEDDFKSAVLKPKSKAGKEWVSQAKNASQARSILNSLSRSLYEKLFEYIVNQINKSLEHGSMTEYFIGLLDIAGFEIFKDNSFEQLCINYTNEKLQQFFNHHMFVLEQNEYQKEDIQWNFIDYGKDLQTTIDLIEQKNSSIPGILPILEEESILPKSSDASFYSKLLSSWDNKSTKFKRSKLDNCFILKHYAGDVEYNVTDWLSKNKDPLNENLLQVLNDCANPLVSQFFADRIRGSSFRTSSNKHREQLHTLIEQLGNTDPHFVRCIIPNNKKKAGDFDKKLILDQLRCNGVLEGIRIARDGYPNRIFFKEFFQRYKILSDECRFTNNSKKNCEILLSSLHLDPTIYKVGNTKLFFKAGVLANLELLKEQRLSAAVTRLNAIISANSVRKEIRSHLKKLQAARILKVTFETYDRLMENPWYNLYMKLLPLLDSSNTILKTKKIAEQVKQLENKLAESEKSTTVMVDAKRLVEQELEKVKALLLKETSELQQSQELLEATKTKQIQIQQKWDETLSIKDSLETENLELSKEADNLRLELEKTKNASDLSEDKFRELSHDKEKLEITVNELKNKLDVVKNDERALDSEKDKLIREISDLKKEIQEKTMSLKDMEAKVNDSEIAIDVKLKSLEKHLAATSNRMKGFFEENTQLAAQVKSLKNDIATKNSLFENKSAELNRVNVKVSEQESMVNSLSKEKESLLIQVLSLSKELKAVRQENDSNKCKLESINEEYSKLLAAKQENGSSNGNHELNKLKTELLQEQSMNKFLNERLLSVGRSGKAVNGFSSSVGTDDLRREFDELSMKYKDVEMRLTSEIEEKKNLISRLRFAETRLASASFDNQTLTAQLKKIKQLSKSTLSEVNLDEELENIDKFELNQEKMLLEIDFLKRQLTKEMNARKNAERVASALHQKVGQIQRSDSSADIFKLRYEANEDYVKSLEMRQNSSPFRDKTNIINGDIFKHRESFEKYEEELQRHRVESNRLHSSLVEYQNKLHDLTLDYNKSLVTEASLREQIAQLDDELKTVEQQKNMIQSNSKRYQTQYEGSQRDLVTVESEVRAVKHGLKQAEKDIESMTQMIQKLRSQNKQKEQEIWQQETKITELESQLDEKTIELDKSISKSKALEEDITHYKERARAVENNKEYLVEIDCLKGKLDGYLRLETEMKKEMSSLGYQLETLKLDSEAKIQDLLKQTNHYERLVTELGIQKDEAEAAKKTLETTIKTLQVKNLSLEETTQSLSAENKQLQEERTFLRSKLDEANGNFSQSLKEKEKYSHDVQFLEESLALQKQQAERNEELIDQLQTELDTIKTTFSSEKDKNANLFQENASLAKANEILRNDLLDAKNKLADTSENDAWFNKVQTLTTTLEEERTSKFEEIKKSKKLERIIEELERKNEEQANVIEIANDAKSQYEETIGNLDEKLGEIEAINATKDATLNKMHRDNTYYQEQISELEKEISSWKQRYEKLSERRQSLAQSTDGVFI</sequence>
<feature type="coiled-coil region" evidence="9">
    <location>
        <begin position="1061"/>
        <end position="1175"/>
    </location>
</feature>
<dbReference type="GO" id="GO:0016020">
    <property type="term" value="C:membrane"/>
    <property type="evidence" value="ECO:0007669"/>
    <property type="project" value="TreeGrafter"/>
</dbReference>
<dbReference type="Gene3D" id="1.20.58.530">
    <property type="match status" value="1"/>
</dbReference>
<keyword evidence="4 9" id="KW-0175">Coiled coil</keyword>